<dbReference type="GO" id="GO:0008688">
    <property type="term" value="F:3-(3-hydroxyphenyl)propionate hydroxylase activity"/>
    <property type="evidence" value="ECO:0007669"/>
    <property type="project" value="UniProtKB-EC"/>
</dbReference>
<gene>
    <name evidence="4" type="ORF">ACFQGU_06655</name>
</gene>
<feature type="compositionally biased region" description="Polar residues" evidence="2">
    <location>
        <begin position="529"/>
        <end position="542"/>
    </location>
</feature>
<dbReference type="Pfam" id="PF01494">
    <property type="entry name" value="FAD_binding_3"/>
    <property type="match status" value="1"/>
</dbReference>
<dbReference type="InterPro" id="IPR002938">
    <property type="entry name" value="FAD-bd"/>
</dbReference>
<dbReference type="Gene3D" id="3.30.70.2450">
    <property type="match status" value="1"/>
</dbReference>
<dbReference type="Gene3D" id="3.50.50.60">
    <property type="entry name" value="FAD/NAD(P)-binding domain"/>
    <property type="match status" value="1"/>
</dbReference>
<evidence type="ECO:0000313" key="4">
    <source>
        <dbReference type="EMBL" id="MFC6237551.1"/>
    </source>
</evidence>
<comment type="caution">
    <text evidence="4">The sequence shown here is derived from an EMBL/GenBank/DDBJ whole genome shotgun (WGS) entry which is preliminary data.</text>
</comment>
<accession>A0ABW1SYN7</accession>
<dbReference type="EC" id="1.14.13.127" evidence="4"/>
<dbReference type="RefSeq" id="WP_386764952.1">
    <property type="nucleotide sequence ID" value="NZ_JBHSTI010000008.1"/>
</dbReference>
<evidence type="ECO:0000259" key="3">
    <source>
        <dbReference type="Pfam" id="PF01494"/>
    </source>
</evidence>
<evidence type="ECO:0000256" key="2">
    <source>
        <dbReference type="SAM" id="MobiDB-lite"/>
    </source>
</evidence>
<dbReference type="InterPro" id="IPR050631">
    <property type="entry name" value="PheA/TfdB_FAD_monoxygenase"/>
</dbReference>
<dbReference type="SUPFAM" id="SSF51905">
    <property type="entry name" value="FAD/NAD(P)-binding domain"/>
    <property type="match status" value="1"/>
</dbReference>
<dbReference type="NCBIfam" id="NF004829">
    <property type="entry name" value="PRK06183.1-3"/>
    <property type="match status" value="1"/>
</dbReference>
<keyword evidence="1 4" id="KW-0560">Oxidoreductase</keyword>
<protein>
    <submittedName>
        <fullName evidence="4">Bifunctional 3-(3-hydroxy-phenyl)propionate/3-hydroxycinnamic acid hydroxylase</fullName>
        <ecNumber evidence="4">1.14.13.127</ecNumber>
    </submittedName>
</protein>
<keyword evidence="5" id="KW-1185">Reference proteome</keyword>
<organism evidence="4 5">
    <name type="scientific">Longivirga aurantiaca</name>
    <dbReference type="NCBI Taxonomy" id="1837743"/>
    <lineage>
        <taxon>Bacteria</taxon>
        <taxon>Bacillati</taxon>
        <taxon>Actinomycetota</taxon>
        <taxon>Actinomycetes</taxon>
        <taxon>Sporichthyales</taxon>
        <taxon>Sporichthyaceae</taxon>
        <taxon>Longivirga</taxon>
    </lineage>
</organism>
<name>A0ABW1SYN7_9ACTN</name>
<reference evidence="5" key="1">
    <citation type="journal article" date="2019" name="Int. J. Syst. Evol. Microbiol.">
        <title>The Global Catalogue of Microorganisms (GCM) 10K type strain sequencing project: providing services to taxonomists for standard genome sequencing and annotation.</title>
        <authorList>
            <consortium name="The Broad Institute Genomics Platform"/>
            <consortium name="The Broad Institute Genome Sequencing Center for Infectious Disease"/>
            <person name="Wu L."/>
            <person name="Ma J."/>
        </authorList>
    </citation>
    <scope>NUCLEOTIDE SEQUENCE [LARGE SCALE GENOMIC DNA]</scope>
    <source>
        <strain evidence="5">CGMCC 4.7317</strain>
    </source>
</reference>
<evidence type="ECO:0000256" key="1">
    <source>
        <dbReference type="ARBA" id="ARBA00023002"/>
    </source>
</evidence>
<sequence length="542" mass="60001">MNVGSFDADVAIVGYGPSGVVAASMLGKAGVPTVVLERDVDLYSRARAVTVNDWTLRIFQELGIAERVKADMDEMPAVSWKTYEGRLVFRLVQKPDVLGHPTAMMIYQPEMEAVIRENASRHGSLNVRFGHTFTGLEQDEHGVTLRATDPEGAPYTLRVRYVIGADGGSSPAREALGATMVGTTRPRRWLVIDGEVLRPWPGCDELTFWSDPVRPVVDIPLAKGNHRWEIPLAPGESDDDYASEEAVWARLRALGVTTDQVRIKGYAFYSHHLRHLEGWRRDRVVLIGDAAHLMPPWAGQGMQSGIRDAHNVAWKLAVICAGHAGPDLLDTVESERWPHVSLLTEMSVRLGMFIEADNRALVAVRNTVAPRARHLPFWNRILQPSNATNRFETGWLTGTPGRRNALGRMIPQPTVFDRQGRQHLLDDLVGSGFVVFGLDCDPRSRMTAAQVRDWERLGASFRTVRRSFSTTDEADDVIDARGVLVDWLERHRTKVVVVRPDRFVAATDLTGLGVPSDRGNLGPTRRSDGSTGRTAPTASATH</sequence>
<proteinExistence type="predicted"/>
<dbReference type="PANTHER" id="PTHR43476:SF3">
    <property type="entry name" value="FAD-BINDING MONOOXYGENASE"/>
    <property type="match status" value="1"/>
</dbReference>
<dbReference type="EMBL" id="JBHSTI010000008">
    <property type="protein sequence ID" value="MFC6237551.1"/>
    <property type="molecule type" value="Genomic_DNA"/>
</dbReference>
<evidence type="ECO:0000313" key="5">
    <source>
        <dbReference type="Proteomes" id="UP001596138"/>
    </source>
</evidence>
<dbReference type="Gene3D" id="3.40.30.120">
    <property type="match status" value="1"/>
</dbReference>
<dbReference type="InterPro" id="IPR036188">
    <property type="entry name" value="FAD/NAD-bd_sf"/>
</dbReference>
<feature type="domain" description="FAD-binding" evidence="3">
    <location>
        <begin position="7"/>
        <end position="345"/>
    </location>
</feature>
<dbReference type="PRINTS" id="PR00420">
    <property type="entry name" value="RNGMNOXGNASE"/>
</dbReference>
<feature type="region of interest" description="Disordered" evidence="2">
    <location>
        <begin position="514"/>
        <end position="542"/>
    </location>
</feature>
<dbReference type="Proteomes" id="UP001596138">
    <property type="component" value="Unassembled WGS sequence"/>
</dbReference>
<dbReference type="PANTHER" id="PTHR43476">
    <property type="entry name" value="3-(3-HYDROXY-PHENYL)PROPIONATE/3-HYDROXYCINNAMIC ACID HYDROXYLASE"/>
    <property type="match status" value="1"/>
</dbReference>